<keyword evidence="11" id="KW-1185">Reference proteome</keyword>
<evidence type="ECO:0000256" key="7">
    <source>
        <dbReference type="ARBA" id="ARBA00023136"/>
    </source>
</evidence>
<name>A0ABR7HQE6_9FIRM</name>
<evidence type="ECO:0000256" key="3">
    <source>
        <dbReference type="ARBA" id="ARBA00022448"/>
    </source>
</evidence>
<dbReference type="RefSeq" id="WP_180956786.1">
    <property type="nucleotide sequence ID" value="NZ_JACOPR010000002.1"/>
</dbReference>
<evidence type="ECO:0000256" key="1">
    <source>
        <dbReference type="ARBA" id="ARBA00004651"/>
    </source>
</evidence>
<dbReference type="PANTHER" id="PTHR30413:SF10">
    <property type="entry name" value="CAPSULE POLYSACCHARIDE EXPORT INNER-MEMBRANE PROTEIN CTRC"/>
    <property type="match status" value="1"/>
</dbReference>
<keyword evidence="6 8" id="KW-1133">Transmembrane helix</keyword>
<dbReference type="Pfam" id="PF01061">
    <property type="entry name" value="ABC2_membrane"/>
    <property type="match status" value="1"/>
</dbReference>
<keyword evidence="7 8" id="KW-0472">Membrane</keyword>
<evidence type="ECO:0000256" key="8">
    <source>
        <dbReference type="RuleBase" id="RU361157"/>
    </source>
</evidence>
<accession>A0ABR7HQE6</accession>
<feature type="transmembrane region" description="Helical" evidence="8">
    <location>
        <begin position="152"/>
        <end position="175"/>
    </location>
</feature>
<feature type="transmembrane region" description="Helical" evidence="8">
    <location>
        <begin position="119"/>
        <end position="140"/>
    </location>
</feature>
<evidence type="ECO:0000313" key="11">
    <source>
        <dbReference type="Proteomes" id="UP000660021"/>
    </source>
</evidence>
<feature type="transmembrane region" description="Helical" evidence="8">
    <location>
        <begin position="37"/>
        <end position="57"/>
    </location>
</feature>
<dbReference type="PANTHER" id="PTHR30413">
    <property type="entry name" value="INNER MEMBRANE TRANSPORT PERMEASE"/>
    <property type="match status" value="1"/>
</dbReference>
<evidence type="ECO:0000259" key="9">
    <source>
        <dbReference type="PROSITE" id="PS51012"/>
    </source>
</evidence>
<feature type="domain" description="ABC transmembrane type-2" evidence="9">
    <location>
        <begin position="38"/>
        <end position="261"/>
    </location>
</feature>
<dbReference type="PROSITE" id="PS51012">
    <property type="entry name" value="ABC_TM2"/>
    <property type="match status" value="1"/>
</dbReference>
<evidence type="ECO:0000256" key="2">
    <source>
        <dbReference type="ARBA" id="ARBA00007783"/>
    </source>
</evidence>
<gene>
    <name evidence="10" type="ORF">H8S34_02705</name>
</gene>
<sequence length="269" mass="31820">MILLQYFREFCSDVFERRRMIWDIAVNDFKARFSNSVFGAFWAFVQPLVSILVYWFVFEVGFKNPPVDNVPFILWFTPAYISWIYFSETVIYSSACLAEYSYLVKKMNFRTSVLPVVKVLSGLFLHLFFLVFLFLMNILYGNPVRLIWLQSLYYMFAMCVLTLGLGFLTSSITLFFRDMTQIVQVVLQVGFWLTPIFYSEDNIPRALMMILKLNPMFYITRGYRDSFIYGVPFYQRIGTSLYFWIVTGIIFLAGALMFRKMRPHFADVI</sequence>
<protein>
    <recommendedName>
        <fullName evidence="8">Transport permease protein</fullName>
    </recommendedName>
</protein>
<comment type="caution">
    <text evidence="10">The sequence shown here is derived from an EMBL/GenBank/DDBJ whole genome shotgun (WGS) entry which is preliminary data.</text>
</comment>
<evidence type="ECO:0000256" key="4">
    <source>
        <dbReference type="ARBA" id="ARBA00022475"/>
    </source>
</evidence>
<feature type="transmembrane region" description="Helical" evidence="8">
    <location>
        <begin position="182"/>
        <end position="199"/>
    </location>
</feature>
<dbReference type="InterPro" id="IPR013525">
    <property type="entry name" value="ABC2_TM"/>
</dbReference>
<evidence type="ECO:0000256" key="6">
    <source>
        <dbReference type="ARBA" id="ARBA00022989"/>
    </source>
</evidence>
<keyword evidence="5 8" id="KW-0812">Transmembrane</keyword>
<feature type="transmembrane region" description="Helical" evidence="8">
    <location>
        <begin position="241"/>
        <end position="258"/>
    </location>
</feature>
<comment type="subcellular location">
    <subcellularLocation>
        <location evidence="1 8">Cell membrane</location>
        <topology evidence="1 8">Multi-pass membrane protein</topology>
    </subcellularLocation>
</comment>
<comment type="similarity">
    <text evidence="2 8">Belongs to the ABC-2 integral membrane protein family.</text>
</comment>
<keyword evidence="3 8" id="KW-0813">Transport</keyword>
<keyword evidence="4 8" id="KW-1003">Cell membrane</keyword>
<evidence type="ECO:0000256" key="5">
    <source>
        <dbReference type="ARBA" id="ARBA00022692"/>
    </source>
</evidence>
<evidence type="ECO:0000313" key="10">
    <source>
        <dbReference type="EMBL" id="MBC5729743.1"/>
    </source>
</evidence>
<reference evidence="10 11" key="1">
    <citation type="submission" date="2020-08" db="EMBL/GenBank/DDBJ databases">
        <title>Genome public.</title>
        <authorList>
            <person name="Liu C."/>
            <person name="Sun Q."/>
        </authorList>
    </citation>
    <scope>NUCLEOTIDE SEQUENCE [LARGE SCALE GENOMIC DNA]</scope>
    <source>
        <strain evidence="10 11">New-38</strain>
    </source>
</reference>
<dbReference type="InterPro" id="IPR047817">
    <property type="entry name" value="ABC2_TM_bact-type"/>
</dbReference>
<dbReference type="Proteomes" id="UP000660021">
    <property type="component" value="Unassembled WGS sequence"/>
</dbReference>
<organism evidence="10 11">
    <name type="scientific">Pseudoflavonifractor hominis</name>
    <dbReference type="NCBI Taxonomy" id="2763059"/>
    <lineage>
        <taxon>Bacteria</taxon>
        <taxon>Bacillati</taxon>
        <taxon>Bacillota</taxon>
        <taxon>Clostridia</taxon>
        <taxon>Eubacteriales</taxon>
        <taxon>Oscillospiraceae</taxon>
        <taxon>Pseudoflavonifractor</taxon>
    </lineage>
</organism>
<dbReference type="EMBL" id="JACOPR010000002">
    <property type="protein sequence ID" value="MBC5729743.1"/>
    <property type="molecule type" value="Genomic_DNA"/>
</dbReference>
<proteinExistence type="inferred from homology"/>
<feature type="transmembrane region" description="Helical" evidence="8">
    <location>
        <begin position="72"/>
        <end position="98"/>
    </location>
</feature>